<keyword evidence="2" id="KW-1185">Reference proteome</keyword>
<dbReference type="AlphaFoldDB" id="A0A8X6IIE9"/>
<organism evidence="1 2">
    <name type="scientific">Nephila pilipes</name>
    <name type="common">Giant wood spider</name>
    <name type="synonym">Nephila maculata</name>
    <dbReference type="NCBI Taxonomy" id="299642"/>
    <lineage>
        <taxon>Eukaryota</taxon>
        <taxon>Metazoa</taxon>
        <taxon>Ecdysozoa</taxon>
        <taxon>Arthropoda</taxon>
        <taxon>Chelicerata</taxon>
        <taxon>Arachnida</taxon>
        <taxon>Araneae</taxon>
        <taxon>Araneomorphae</taxon>
        <taxon>Entelegynae</taxon>
        <taxon>Araneoidea</taxon>
        <taxon>Nephilidae</taxon>
        <taxon>Nephila</taxon>
    </lineage>
</organism>
<gene>
    <name evidence="1" type="ORF">NPIL_661101</name>
</gene>
<dbReference type="OrthoDB" id="6466150at2759"/>
<feature type="non-terminal residue" evidence="1">
    <location>
        <position position="285"/>
    </location>
</feature>
<comment type="caution">
    <text evidence="1">The sequence shown here is derived from an EMBL/GenBank/DDBJ whole genome shotgun (WGS) entry which is preliminary data.</text>
</comment>
<evidence type="ECO:0000313" key="1">
    <source>
        <dbReference type="EMBL" id="GFS46331.1"/>
    </source>
</evidence>
<protein>
    <submittedName>
        <fullName evidence="1">Uncharacterized protein</fullName>
    </submittedName>
</protein>
<sequence length="285" mass="32666">MNRIKKFQQKEDSTLETNQNKKHYFIHSRIPNVLKTSYRKYTRGIHRKNMKTQFRKRRTSENLLTSHKNTNSELFGTQEGILRQIRDLLQSINDKIPNNQNKIKYSYTTKSEPDLLDSKVTESQLEIKLLPQTPANNVNVLRKQNVQSRNLNNIIQISPIDNKPALDSDSLIKVADIVSILSEKNDALLQKNKHFTKPKYESTTSLISAGRNFLLNLDTGDNGLSMLLQNKDTKRAMEVLANAFINNNDIEVARKSLTLTLKERITNSSVNTDKGSKSITKIVRS</sequence>
<reference evidence="1" key="1">
    <citation type="submission" date="2020-08" db="EMBL/GenBank/DDBJ databases">
        <title>Multicomponent nature underlies the extraordinary mechanical properties of spider dragline silk.</title>
        <authorList>
            <person name="Kono N."/>
            <person name="Nakamura H."/>
            <person name="Mori M."/>
            <person name="Yoshida Y."/>
            <person name="Ohtoshi R."/>
            <person name="Malay A.D."/>
            <person name="Moran D.A.P."/>
            <person name="Tomita M."/>
            <person name="Numata K."/>
            <person name="Arakawa K."/>
        </authorList>
    </citation>
    <scope>NUCLEOTIDE SEQUENCE</scope>
</reference>
<dbReference type="Proteomes" id="UP000887013">
    <property type="component" value="Unassembled WGS sequence"/>
</dbReference>
<accession>A0A8X6IIE9</accession>
<evidence type="ECO:0000313" key="2">
    <source>
        <dbReference type="Proteomes" id="UP000887013"/>
    </source>
</evidence>
<proteinExistence type="predicted"/>
<name>A0A8X6IIE9_NEPPI</name>
<dbReference type="EMBL" id="BMAW01044778">
    <property type="protein sequence ID" value="GFS46331.1"/>
    <property type="molecule type" value="Genomic_DNA"/>
</dbReference>